<dbReference type="CDD" id="cd03408">
    <property type="entry name" value="SPFH_like_u1"/>
    <property type="match status" value="1"/>
</dbReference>
<dbReference type="AlphaFoldDB" id="A0A7G9RZH9"/>
<proteinExistence type="predicted"/>
<organism evidence="3 4">
    <name type="scientific">Erysipelothrix inopinata</name>
    <dbReference type="NCBI Taxonomy" id="225084"/>
    <lineage>
        <taxon>Bacteria</taxon>
        <taxon>Bacillati</taxon>
        <taxon>Bacillota</taxon>
        <taxon>Erysipelotrichia</taxon>
        <taxon>Erysipelotrichales</taxon>
        <taxon>Erysipelotrichaceae</taxon>
        <taxon>Erysipelothrix</taxon>
    </lineage>
</organism>
<feature type="domain" description="DZANK-type" evidence="1">
    <location>
        <begin position="299"/>
        <end position="342"/>
    </location>
</feature>
<dbReference type="PANTHER" id="PTHR37826">
    <property type="entry name" value="FLOTILLIN BAND_7_5 DOMAIN PROTEIN"/>
    <property type="match status" value="1"/>
</dbReference>
<sequence>MALIDVVKYNGSQDVFAWKFPNEELSTQTQLIVNDSQSAVIFKDGRACDVFGSGRYTLTTNNIPLLNALVKLPFGNESPFKAEVWFVNQAHTLDIKWGTASPVQIQDPKYGIMVPVSSYGQFGITVNDPKQFLIKLVGTLPSFGRTDVNNYFRGVYTTHVKDEISKYLFNNKLSVLELGASLSELSDFMKERMYETFNGYGLELLNFYVEDISLPKDDESVIRLKDALSRKAEMDIVGYDYDKERSYDALVGLSQNEGSAGAMVGTGVGLGVGATIGQKFGEAIETNTGFTDSTKTKTCPSCSATVKEGQKFCHECGSSLKVTCKQCNTELSSSDQFCPECGTKVNG</sequence>
<dbReference type="RefSeq" id="WP_187534122.1">
    <property type="nucleotide sequence ID" value="NZ_CBCSHU010000014.1"/>
</dbReference>
<dbReference type="PANTHER" id="PTHR37826:SF2">
    <property type="entry name" value="ZINC-RIBBON DOMAIN-CONTAINING PROTEIN"/>
    <property type="match status" value="1"/>
</dbReference>
<dbReference type="EMBL" id="CP060715">
    <property type="protein sequence ID" value="QNN61004.1"/>
    <property type="molecule type" value="Genomic_DNA"/>
</dbReference>
<dbReference type="InterPro" id="IPR036013">
    <property type="entry name" value="Band_7/SPFH_dom_sf"/>
</dbReference>
<dbReference type="Pfam" id="PF12773">
    <property type="entry name" value="DZR"/>
    <property type="match status" value="1"/>
</dbReference>
<name>A0A7G9RZH9_9FIRM</name>
<dbReference type="Proteomes" id="UP000515928">
    <property type="component" value="Chromosome"/>
</dbReference>
<dbReference type="InterPro" id="IPR033880">
    <property type="entry name" value="SPFH_YdjI"/>
</dbReference>
<dbReference type="InterPro" id="IPR025874">
    <property type="entry name" value="DZR"/>
</dbReference>
<feature type="domain" description="SPFH" evidence="2">
    <location>
        <begin position="18"/>
        <end position="224"/>
    </location>
</feature>
<accession>A0A7G9RZH9</accession>
<gene>
    <name evidence="3" type="ORF">H9L01_01125</name>
</gene>
<dbReference type="Pfam" id="PF13421">
    <property type="entry name" value="Band_7_1"/>
    <property type="match status" value="1"/>
</dbReference>
<reference evidence="3 4" key="1">
    <citation type="submission" date="2020-08" db="EMBL/GenBank/DDBJ databases">
        <title>Genome sequence of Erysipelothrix inopinata DSM 15511T.</title>
        <authorList>
            <person name="Hyun D.-W."/>
            <person name="Bae J.-W."/>
        </authorList>
    </citation>
    <scope>NUCLEOTIDE SEQUENCE [LARGE SCALE GENOMIC DNA]</scope>
    <source>
        <strain evidence="3 4">DSM 15511</strain>
    </source>
</reference>
<evidence type="ECO:0000313" key="3">
    <source>
        <dbReference type="EMBL" id="QNN61004.1"/>
    </source>
</evidence>
<evidence type="ECO:0000313" key="4">
    <source>
        <dbReference type="Proteomes" id="UP000515928"/>
    </source>
</evidence>
<keyword evidence="4" id="KW-1185">Reference proteome</keyword>
<evidence type="ECO:0000259" key="1">
    <source>
        <dbReference type="Pfam" id="PF12773"/>
    </source>
</evidence>
<dbReference type="KEGG" id="eio:H9L01_01125"/>
<evidence type="ECO:0000259" key="2">
    <source>
        <dbReference type="Pfam" id="PF13421"/>
    </source>
</evidence>
<dbReference type="SUPFAM" id="SSF117892">
    <property type="entry name" value="Band 7/SPFH domain"/>
    <property type="match status" value="1"/>
</dbReference>
<protein>
    <submittedName>
        <fullName evidence="3">SPFH domain-containing protein</fullName>
    </submittedName>
</protein>